<dbReference type="STRING" id="279360.MB14_02315"/>
<dbReference type="EMBL" id="LQZQ01000012">
    <property type="protein sequence ID" value="KYG77057.1"/>
    <property type="molecule type" value="Genomic_DNA"/>
</dbReference>
<proteinExistence type="predicted"/>
<dbReference type="RefSeq" id="WP_062591167.1">
    <property type="nucleotide sequence ID" value="NZ_LQZQ01000012.1"/>
</dbReference>
<protein>
    <submittedName>
        <fullName evidence="1">Uncharacterized protein</fullName>
    </submittedName>
</protein>
<keyword evidence="2" id="KW-1185">Reference proteome</keyword>
<dbReference type="OrthoDB" id="1835489at2"/>
<evidence type="ECO:0000313" key="1">
    <source>
        <dbReference type="EMBL" id="KYG77057.1"/>
    </source>
</evidence>
<gene>
    <name evidence="1" type="ORF">MB14_02315</name>
</gene>
<evidence type="ECO:0000313" key="2">
    <source>
        <dbReference type="Proteomes" id="UP000075583"/>
    </source>
</evidence>
<name>A0A150XEB7_ROSEK</name>
<dbReference type="Proteomes" id="UP000075583">
    <property type="component" value="Unassembled WGS sequence"/>
</dbReference>
<sequence>MKKLLKRFGLFLVPIVLALVPANIFLFRVGESYLNVNKLVFSEENYLAGFLYNESDISYIKWARVTEKPNNSVLSLGSSRVLGFREEMFDSSFYNAGYTVSKIAQFKPFLESLPACKLPKYLLLGLDQWMFNENWDNESGEHQESVRIPIHHFWPDISTFPELYLDFLSGKYSWRMMGTTGGGNRVGLNAIVNETGFRKDGSIYYGSVINKLLNNDISFERDLFDETYARIEHGNSRFQYAKDVNKGALSQLQSLVDYCKENNIHVIGFLPPFADKVYDRMLEIGNYDYLGGLPSQLKSVFVDSGFEFYNFPNVSSCNSSDAEVIDGFHGGELTYGKILIKMLELGSELNNITNLERLKKDVDNPVNRYLLYQYN</sequence>
<comment type="caution">
    <text evidence="1">The sequence shown here is derived from an EMBL/GenBank/DDBJ whole genome shotgun (WGS) entry which is preliminary data.</text>
</comment>
<organism evidence="1 2">
    <name type="scientific">Roseivirga ehrenbergii (strain DSM 102268 / JCM 13514 / KCTC 12282 / NCIMB 14502 / KMM 6017)</name>
    <dbReference type="NCBI Taxonomy" id="279360"/>
    <lineage>
        <taxon>Bacteria</taxon>
        <taxon>Pseudomonadati</taxon>
        <taxon>Bacteroidota</taxon>
        <taxon>Cytophagia</taxon>
        <taxon>Cytophagales</taxon>
        <taxon>Roseivirgaceae</taxon>
        <taxon>Roseivirga</taxon>
    </lineage>
</organism>
<reference evidence="1" key="1">
    <citation type="submission" date="2016-01" db="EMBL/GenBank/DDBJ databases">
        <title>Genome sequencing of Roseivirga ehrenbergii KMM 6017.</title>
        <authorList>
            <person name="Selvaratnam C."/>
            <person name="Thevarajoo S."/>
            <person name="Goh K.M."/>
            <person name="Ee R."/>
            <person name="Chan K.-G."/>
            <person name="Chong C.S."/>
        </authorList>
    </citation>
    <scope>NUCLEOTIDE SEQUENCE [LARGE SCALE GENOMIC DNA]</scope>
    <source>
        <strain evidence="1">KMM 6017</strain>
    </source>
</reference>
<dbReference type="AlphaFoldDB" id="A0A150XEB7"/>
<accession>A0A150XEB7</accession>